<dbReference type="Pfam" id="PF04854">
    <property type="entry name" value="DUF624"/>
    <property type="match status" value="1"/>
</dbReference>
<feature type="transmembrane region" description="Helical" evidence="1">
    <location>
        <begin position="146"/>
        <end position="171"/>
    </location>
</feature>
<reference evidence="2 3" key="1">
    <citation type="submission" date="2019-11" db="EMBL/GenBank/DDBJ databases">
        <title>Gracilibacillus salitolerans sp. nov., a moderate halophile isolated from a saline soil in northwest China.</title>
        <authorList>
            <person name="Gan L."/>
        </authorList>
    </citation>
    <scope>NUCLEOTIDE SEQUENCE [LARGE SCALE GENOMIC DNA]</scope>
    <source>
        <strain evidence="2 3">SCU50</strain>
    </source>
</reference>
<organism evidence="2 3">
    <name type="scientific">Gracilibacillus salitolerans</name>
    <dbReference type="NCBI Taxonomy" id="2663022"/>
    <lineage>
        <taxon>Bacteria</taxon>
        <taxon>Bacillati</taxon>
        <taxon>Bacillota</taxon>
        <taxon>Bacilli</taxon>
        <taxon>Bacillales</taxon>
        <taxon>Bacillaceae</taxon>
        <taxon>Gracilibacillus</taxon>
    </lineage>
</organism>
<sequence length="211" mass="24858">MAQGWKSGLTRFAEWFSRLAYINLLWILFTIVGLVLLGFIPASVAMFTVIRTWLKGNLNPPNTVFQLFWKTYKQEFIRSNLIAFIPFILGYILYIDIFVFEFPDTMLMQSVQFIIYVLSIYYLLAISFFYPIYVEFQLKWLQFLKMLFLMPFVAPFRGLTMVIIGYGIVFLMSMMPVLYLFFVGSIIAYLWLLIALPTFSKLHDRLVGKDE</sequence>
<dbReference type="Proteomes" id="UP000339690">
    <property type="component" value="Chromosome"/>
</dbReference>
<accession>A0A5Q2TI33</accession>
<protein>
    <submittedName>
        <fullName evidence="2">DUF624 domain-containing protein</fullName>
    </submittedName>
</protein>
<gene>
    <name evidence="2" type="ORF">GI584_06355</name>
</gene>
<feature type="transmembrane region" description="Helical" evidence="1">
    <location>
        <begin position="113"/>
        <end position="134"/>
    </location>
</feature>
<feature type="transmembrane region" description="Helical" evidence="1">
    <location>
        <begin position="81"/>
        <end position="101"/>
    </location>
</feature>
<feature type="transmembrane region" description="Helical" evidence="1">
    <location>
        <begin position="177"/>
        <end position="199"/>
    </location>
</feature>
<name>A0A5Q2TI33_9BACI</name>
<feature type="transmembrane region" description="Helical" evidence="1">
    <location>
        <begin position="20"/>
        <end position="50"/>
    </location>
</feature>
<keyword evidence="1" id="KW-0472">Membrane</keyword>
<keyword evidence="1" id="KW-0812">Transmembrane</keyword>
<dbReference type="AlphaFoldDB" id="A0A5Q2TI33"/>
<dbReference type="InterPro" id="IPR006938">
    <property type="entry name" value="DUF624"/>
</dbReference>
<dbReference type="RefSeq" id="WP_153790671.1">
    <property type="nucleotide sequence ID" value="NZ_CP045915.1"/>
</dbReference>
<keyword evidence="3" id="KW-1185">Reference proteome</keyword>
<evidence type="ECO:0000256" key="1">
    <source>
        <dbReference type="SAM" id="Phobius"/>
    </source>
</evidence>
<dbReference type="EMBL" id="CP045915">
    <property type="protein sequence ID" value="QGH33662.1"/>
    <property type="molecule type" value="Genomic_DNA"/>
</dbReference>
<evidence type="ECO:0000313" key="3">
    <source>
        <dbReference type="Proteomes" id="UP000339690"/>
    </source>
</evidence>
<keyword evidence="1" id="KW-1133">Transmembrane helix</keyword>
<proteinExistence type="predicted"/>
<evidence type="ECO:0000313" key="2">
    <source>
        <dbReference type="EMBL" id="QGH33662.1"/>
    </source>
</evidence>
<dbReference type="KEGG" id="grc:GI584_06355"/>